<dbReference type="EMBL" id="PSQE01000006">
    <property type="protein sequence ID" value="RHN50651.1"/>
    <property type="molecule type" value="Genomic_DNA"/>
</dbReference>
<keyword evidence="1" id="KW-0647">Proteasome</keyword>
<name>A0A396HDM7_MEDTR</name>
<dbReference type="Gramene" id="rna34961">
    <property type="protein sequence ID" value="RHN50651.1"/>
    <property type="gene ID" value="gene34961"/>
</dbReference>
<sequence length="89" mass="10345">MFAVYGDPIPVKELADHVASYIEKLKLADLTCRQGVIELPNCIYGVHDEAKDKDFELEMSWVCEESNRQHEKVRHGVLRVNLYFYVICD</sequence>
<comment type="caution">
    <text evidence="1">The sequence shown here is derived from an EMBL/GenBank/DDBJ whole genome shotgun (WGS) entry which is preliminary data.</text>
</comment>
<dbReference type="Proteomes" id="UP000265566">
    <property type="component" value="Chromosome 6"/>
</dbReference>
<gene>
    <name evidence="1" type="ORF">MtrunA17_Chr6g0459771</name>
</gene>
<dbReference type="Gene3D" id="3.60.20.10">
    <property type="entry name" value="Glutamine Phosphoribosylpyrophosphate, subunit 1, domain 1"/>
    <property type="match status" value="1"/>
</dbReference>
<dbReference type="InterPro" id="IPR029055">
    <property type="entry name" value="Ntn_hydrolases_N"/>
</dbReference>
<proteinExistence type="predicted"/>
<evidence type="ECO:0000313" key="1">
    <source>
        <dbReference type="EMBL" id="RHN50651.1"/>
    </source>
</evidence>
<dbReference type="AlphaFoldDB" id="A0A396HDM7"/>
<dbReference type="GO" id="GO:0000502">
    <property type="term" value="C:proteasome complex"/>
    <property type="evidence" value="ECO:0007669"/>
    <property type="project" value="UniProtKB-KW"/>
</dbReference>
<organism evidence="1">
    <name type="scientific">Medicago truncatula</name>
    <name type="common">Barrel medic</name>
    <name type="synonym">Medicago tribuloides</name>
    <dbReference type="NCBI Taxonomy" id="3880"/>
    <lineage>
        <taxon>Eukaryota</taxon>
        <taxon>Viridiplantae</taxon>
        <taxon>Streptophyta</taxon>
        <taxon>Embryophyta</taxon>
        <taxon>Tracheophyta</taxon>
        <taxon>Spermatophyta</taxon>
        <taxon>Magnoliopsida</taxon>
        <taxon>eudicotyledons</taxon>
        <taxon>Gunneridae</taxon>
        <taxon>Pentapetalae</taxon>
        <taxon>rosids</taxon>
        <taxon>fabids</taxon>
        <taxon>Fabales</taxon>
        <taxon>Fabaceae</taxon>
        <taxon>Papilionoideae</taxon>
        <taxon>50 kb inversion clade</taxon>
        <taxon>NPAAA clade</taxon>
        <taxon>Hologalegina</taxon>
        <taxon>IRL clade</taxon>
        <taxon>Trifolieae</taxon>
        <taxon>Medicago</taxon>
    </lineage>
</organism>
<protein>
    <submittedName>
        <fullName evidence="1">Putative proteasome endopeptidase complex</fullName>
        <ecNumber evidence="1">3.4.25.1</ecNumber>
    </submittedName>
</protein>
<accession>A0A396HDM7</accession>
<dbReference type="EC" id="3.4.25.1" evidence="1"/>
<reference evidence="1" key="1">
    <citation type="journal article" date="2018" name="Nat. Plants">
        <title>Whole-genome landscape of Medicago truncatula symbiotic genes.</title>
        <authorList>
            <person name="Pecrix Y."/>
            <person name="Gamas P."/>
            <person name="Carrere S."/>
        </authorList>
    </citation>
    <scope>NUCLEOTIDE SEQUENCE</scope>
    <source>
        <tissue evidence="1">Leaves</tissue>
    </source>
</reference>
<keyword evidence="1" id="KW-0378">Hydrolase</keyword>
<dbReference type="GO" id="GO:0016787">
    <property type="term" value="F:hydrolase activity"/>
    <property type="evidence" value="ECO:0007669"/>
    <property type="project" value="UniProtKB-KW"/>
</dbReference>